<proteinExistence type="predicted"/>
<dbReference type="HOGENOM" id="CLU_3241693_0_0_6"/>
<protein>
    <submittedName>
        <fullName evidence="1">Uncharacterized protein</fullName>
    </submittedName>
</protein>
<sequence>MEKFPPELDGVADDELRELDKKIIDISSKLKLNFEEIKNKLKI</sequence>
<dbReference type="Proteomes" id="UP000008084">
    <property type="component" value="Chromosome"/>
</dbReference>
<reference evidence="1 2" key="1">
    <citation type="journal article" date="2011" name="J. Bacteriol.">
        <title>Complete genome sequence of Yersinia enterocolitica subsp. palearctica serogroup O:3.</title>
        <authorList>
            <person name="Batzilla J."/>
            <person name="Hoper D."/>
            <person name="Antonenka U."/>
            <person name="Heesemann J."/>
            <person name="Rakin A."/>
        </authorList>
    </citation>
    <scope>NUCLEOTIDE SEQUENCE [LARGE SCALE GENOMIC DNA]</scope>
    <source>
        <strain evidence="2">DSM 13030 / CIP 106945 / Y11</strain>
    </source>
</reference>
<dbReference type="KEGG" id="yey:Y11_10611"/>
<dbReference type="PATRIC" id="fig|930944.6.peg.1050"/>
<evidence type="ECO:0000313" key="2">
    <source>
        <dbReference type="Proteomes" id="UP000008084"/>
    </source>
</evidence>
<accession>A0A0H3NUN7</accession>
<gene>
    <name evidence="1" type="ordered locus">Y11_10611</name>
</gene>
<organism evidence="1 2">
    <name type="scientific">Yersinia enterocolitica subsp. palearctica serotype O:3 (strain DSM 13030 / CIP 106945 / Y11)</name>
    <dbReference type="NCBI Taxonomy" id="930944"/>
    <lineage>
        <taxon>Bacteria</taxon>
        <taxon>Pseudomonadati</taxon>
        <taxon>Pseudomonadota</taxon>
        <taxon>Gammaproteobacteria</taxon>
        <taxon>Enterobacterales</taxon>
        <taxon>Yersiniaceae</taxon>
        <taxon>Yersinia</taxon>
    </lineage>
</organism>
<dbReference type="EMBL" id="FR729477">
    <property type="protein sequence ID" value="CBY27120.1"/>
    <property type="molecule type" value="Genomic_DNA"/>
</dbReference>
<evidence type="ECO:0000313" key="1">
    <source>
        <dbReference type="EMBL" id="CBY27120.1"/>
    </source>
</evidence>
<name>A0A0H3NUN7_YERE1</name>
<dbReference type="AlphaFoldDB" id="A0A0H3NUN7"/>